<feature type="domain" description="Transcription regulator PadR N-terminal" evidence="1">
    <location>
        <begin position="49"/>
        <end position="118"/>
    </location>
</feature>
<dbReference type="AlphaFoldDB" id="A0A7I9YHM5"/>
<accession>A0A7I9YHM5</accession>
<comment type="caution">
    <text evidence="3">The sequence shown here is derived from an EMBL/GenBank/DDBJ whole genome shotgun (WGS) entry which is preliminary data.</text>
</comment>
<sequence length="216" mass="24226">MTLRLGDKVRVAPATSAVSTRAPPALPSDSDMSQLDGYDGRVSLRHAALGLLAQEPASGYDLLKKFKESMDNMWPATQSQLYGELNKLADNGFIKVSDVGPRGRKEYAITDAGRAELTRWMLSPQDDPPIRNAAMLRVFLLGQLTSSQAREYLETLKAESAQEHAHYQQILDAYDWSADDDAFFARAVLEQGLRWTQHEMEWADWVIDGLNQRANR</sequence>
<name>A0A7I9YHM5_MYCBU</name>
<dbReference type="InterPro" id="IPR036388">
    <property type="entry name" value="WH-like_DNA-bd_sf"/>
</dbReference>
<keyword evidence="4" id="KW-1185">Reference proteome</keyword>
<evidence type="ECO:0000313" key="3">
    <source>
        <dbReference type="EMBL" id="GFG88154.1"/>
    </source>
</evidence>
<dbReference type="InterPro" id="IPR036390">
    <property type="entry name" value="WH_DNA-bd_sf"/>
</dbReference>
<proteinExistence type="predicted"/>
<dbReference type="Gene3D" id="1.10.10.10">
    <property type="entry name" value="Winged helix-like DNA-binding domain superfamily/Winged helix DNA-binding domain"/>
    <property type="match status" value="1"/>
</dbReference>
<evidence type="ECO:0000313" key="4">
    <source>
        <dbReference type="Proteomes" id="UP000465360"/>
    </source>
</evidence>
<evidence type="ECO:0000259" key="2">
    <source>
        <dbReference type="Pfam" id="PF10400"/>
    </source>
</evidence>
<dbReference type="Pfam" id="PF03551">
    <property type="entry name" value="PadR"/>
    <property type="match status" value="1"/>
</dbReference>
<reference evidence="3 4" key="1">
    <citation type="journal article" date="2019" name="Emerg. Microbes Infect.">
        <title>Comprehensive subspecies identification of 175 nontuberculous mycobacteria species based on 7547 genomic profiles.</title>
        <authorList>
            <person name="Matsumoto Y."/>
            <person name="Kinjo T."/>
            <person name="Motooka D."/>
            <person name="Nabeya D."/>
            <person name="Jung N."/>
            <person name="Uechi K."/>
            <person name="Horii T."/>
            <person name="Iida T."/>
            <person name="Fujita J."/>
            <person name="Nakamura S."/>
        </authorList>
    </citation>
    <scope>NUCLEOTIDE SEQUENCE [LARGE SCALE GENOMIC DNA]</scope>
    <source>
        <strain evidence="3 4">JCM 30725</strain>
    </source>
</reference>
<feature type="domain" description="Transcription regulator PadR C-terminal" evidence="2">
    <location>
        <begin position="130"/>
        <end position="210"/>
    </location>
</feature>
<dbReference type="PANTHER" id="PTHR43252">
    <property type="entry name" value="TRANSCRIPTIONAL REGULATOR YQJI"/>
    <property type="match status" value="1"/>
</dbReference>
<dbReference type="EMBL" id="BLKZ01000001">
    <property type="protein sequence ID" value="GFG88154.1"/>
    <property type="molecule type" value="Genomic_DNA"/>
</dbReference>
<protein>
    <submittedName>
        <fullName evidence="3">Transcriptional regulator</fullName>
    </submittedName>
</protein>
<dbReference type="Proteomes" id="UP000465360">
    <property type="component" value="Unassembled WGS sequence"/>
</dbReference>
<dbReference type="InterPro" id="IPR018309">
    <property type="entry name" value="Tscrpt_reg_PadR_C"/>
</dbReference>
<dbReference type="Pfam" id="PF10400">
    <property type="entry name" value="Vir_act_alpha_C"/>
    <property type="match status" value="1"/>
</dbReference>
<dbReference type="PANTHER" id="PTHR43252:SF4">
    <property type="entry name" value="TRANSCRIPTIONAL REGULATORY PROTEIN"/>
    <property type="match status" value="1"/>
</dbReference>
<dbReference type="Gene3D" id="6.10.140.190">
    <property type="match status" value="1"/>
</dbReference>
<dbReference type="InterPro" id="IPR005149">
    <property type="entry name" value="Tscrpt_reg_PadR_N"/>
</dbReference>
<gene>
    <name evidence="3" type="ORF">MBOU_01960</name>
</gene>
<evidence type="ECO:0000259" key="1">
    <source>
        <dbReference type="Pfam" id="PF03551"/>
    </source>
</evidence>
<dbReference type="SUPFAM" id="SSF46785">
    <property type="entry name" value="Winged helix' DNA-binding domain"/>
    <property type="match status" value="1"/>
</dbReference>
<organism evidence="3 4">
    <name type="scientific">Mycobacterium bourgelatii</name>
    <dbReference type="NCBI Taxonomy" id="1273442"/>
    <lineage>
        <taxon>Bacteria</taxon>
        <taxon>Bacillati</taxon>
        <taxon>Actinomycetota</taxon>
        <taxon>Actinomycetes</taxon>
        <taxon>Mycobacteriales</taxon>
        <taxon>Mycobacteriaceae</taxon>
        <taxon>Mycobacterium</taxon>
    </lineage>
</organism>